<dbReference type="RefSeq" id="WP_088772981.1">
    <property type="nucleotide sequence ID" value="NZ_CP022132.1"/>
</dbReference>
<protein>
    <submittedName>
        <fullName evidence="1">Type VI secretion system-associated protein</fullName>
    </submittedName>
</protein>
<name>A0ABN5AX98_9GAMM</name>
<proteinExistence type="predicted"/>
<keyword evidence="2" id="KW-1185">Reference proteome</keyword>
<organism evidence="1 2">
    <name type="scientific">Francisella halioticida</name>
    <dbReference type="NCBI Taxonomy" id="549298"/>
    <lineage>
        <taxon>Bacteria</taxon>
        <taxon>Pseudomonadati</taxon>
        <taxon>Pseudomonadota</taxon>
        <taxon>Gammaproteobacteria</taxon>
        <taxon>Thiotrichales</taxon>
        <taxon>Francisellaceae</taxon>
        <taxon>Francisella</taxon>
    </lineage>
</organism>
<gene>
    <name evidence="1" type="ORF">CDV26_08955</name>
</gene>
<dbReference type="Pfam" id="PF05591">
    <property type="entry name" value="T6SS_VipA"/>
    <property type="match status" value="1"/>
</dbReference>
<dbReference type="InterPro" id="IPR008312">
    <property type="entry name" value="T6SS_TssB1"/>
</dbReference>
<dbReference type="PANTHER" id="PTHR35850:SF2">
    <property type="entry name" value="TYPE VI SECRETION SYSTEM CONTRACTILE SHEATH SMALL SUBUNIT"/>
    <property type="match status" value="1"/>
</dbReference>
<dbReference type="EMBL" id="CP022132">
    <property type="protein sequence ID" value="ASG68501.1"/>
    <property type="molecule type" value="Genomic_DNA"/>
</dbReference>
<evidence type="ECO:0000313" key="2">
    <source>
        <dbReference type="Proteomes" id="UP000249910"/>
    </source>
</evidence>
<reference evidence="1 2" key="1">
    <citation type="submission" date="2017-06" db="EMBL/GenBank/DDBJ databases">
        <title>Complete genome of Francisella halioticida.</title>
        <authorList>
            <person name="Sjodin A."/>
        </authorList>
    </citation>
    <scope>NUCLEOTIDE SEQUENCE [LARGE SCALE GENOMIC DNA]</scope>
    <source>
        <strain evidence="1 2">DSM 23729</strain>
    </source>
</reference>
<evidence type="ECO:0000313" key="1">
    <source>
        <dbReference type="EMBL" id="ASG68501.1"/>
    </source>
</evidence>
<accession>A0ABN5AX98</accession>
<dbReference type="Proteomes" id="UP000249910">
    <property type="component" value="Chromosome"/>
</dbReference>
<sequence>MKVNQTIPKSRITITYDMEVDGTKKKKELPFRQLLIGDLSLGNSEERKKELPNREVYELASPNLSEVMESMGIKLNISVPNYVKEGAEDIKVDLDVNSMKVFDPNAIAQLIPELASLLQAKKLIQEFSSTIDNNRKLRNLLNNGINSSEAIEQIQKELNATESYQLNKDL</sequence>
<dbReference type="NCBIfam" id="TIGR03358">
    <property type="entry name" value="VI_chp_5"/>
    <property type="match status" value="1"/>
</dbReference>
<dbReference type="PANTHER" id="PTHR35850">
    <property type="entry name" value="CYTOPLASMIC PROTEIN-RELATED"/>
    <property type="match status" value="1"/>
</dbReference>